<dbReference type="EMBL" id="CALNXK010000035">
    <property type="protein sequence ID" value="CAH3121065.1"/>
    <property type="molecule type" value="Genomic_DNA"/>
</dbReference>
<gene>
    <name evidence="9" type="ORF">PLOB_00028415</name>
</gene>
<keyword evidence="10" id="KW-1185">Reference proteome</keyword>
<dbReference type="PANTHER" id="PTHR45921:SF4">
    <property type="entry name" value="IP01054P"/>
    <property type="match status" value="1"/>
</dbReference>
<dbReference type="InterPro" id="IPR017970">
    <property type="entry name" value="Homeobox_CS"/>
</dbReference>
<evidence type="ECO:0000256" key="3">
    <source>
        <dbReference type="ARBA" id="ARBA00023125"/>
    </source>
</evidence>
<dbReference type="SUPFAM" id="SSF46689">
    <property type="entry name" value="Homeodomain-like"/>
    <property type="match status" value="1"/>
</dbReference>
<dbReference type="PRINTS" id="PR00024">
    <property type="entry name" value="HOMEOBOX"/>
</dbReference>
<reference evidence="9 10" key="1">
    <citation type="submission" date="2022-05" db="EMBL/GenBank/DDBJ databases">
        <authorList>
            <consortium name="Genoscope - CEA"/>
            <person name="William W."/>
        </authorList>
    </citation>
    <scope>NUCLEOTIDE SEQUENCE [LARGE SCALE GENOMIC DNA]</scope>
</reference>
<keyword evidence="4 6" id="KW-0371">Homeobox</keyword>
<dbReference type="Proteomes" id="UP001159405">
    <property type="component" value="Unassembled WGS sequence"/>
</dbReference>
<sequence length="201" mass="22933">MQALRQFGEKLNTAIPTVQSKVELERSNIDSTDGLVASQPRSRSGFSVKNILAVEDLDSALPSIPWSTSPRLHHNLSPLITPCATFSLSLCSLPVIWTRINPGIESLQRRAIVANFSIMNQLSAGFALYANLQRRRISTKKKQRPMFSQQQVKAIENELAKHRYITENKRAELSSTLNLTEMQVKTWFQNRRTKWRKDLQN</sequence>
<evidence type="ECO:0000256" key="2">
    <source>
        <dbReference type="ARBA" id="ARBA00022473"/>
    </source>
</evidence>
<dbReference type="Pfam" id="PF00046">
    <property type="entry name" value="Homeodomain"/>
    <property type="match status" value="1"/>
</dbReference>
<keyword evidence="5 6" id="KW-0539">Nucleus</keyword>
<dbReference type="PANTHER" id="PTHR45921">
    <property type="entry name" value="IP01054P"/>
    <property type="match status" value="1"/>
</dbReference>
<dbReference type="InterPro" id="IPR009057">
    <property type="entry name" value="Homeodomain-like_sf"/>
</dbReference>
<evidence type="ECO:0000256" key="5">
    <source>
        <dbReference type="ARBA" id="ARBA00023242"/>
    </source>
</evidence>
<comment type="subcellular location">
    <subcellularLocation>
        <location evidence="1 6 7">Nucleus</location>
    </subcellularLocation>
</comment>
<dbReference type="InterPro" id="IPR020479">
    <property type="entry name" value="HD_metazoa"/>
</dbReference>
<protein>
    <recommendedName>
        <fullName evidence="8">Homeobox domain-containing protein</fullName>
    </recommendedName>
</protein>
<evidence type="ECO:0000313" key="10">
    <source>
        <dbReference type="Proteomes" id="UP001159405"/>
    </source>
</evidence>
<dbReference type="PROSITE" id="PS00027">
    <property type="entry name" value="HOMEOBOX_1"/>
    <property type="match status" value="1"/>
</dbReference>
<evidence type="ECO:0000313" key="9">
    <source>
        <dbReference type="EMBL" id="CAH3121065.1"/>
    </source>
</evidence>
<evidence type="ECO:0000256" key="7">
    <source>
        <dbReference type="RuleBase" id="RU000682"/>
    </source>
</evidence>
<feature type="DNA-binding region" description="Homeobox" evidence="6">
    <location>
        <begin position="140"/>
        <end position="199"/>
    </location>
</feature>
<proteinExistence type="predicted"/>
<dbReference type="PROSITE" id="PS50071">
    <property type="entry name" value="HOMEOBOX_2"/>
    <property type="match status" value="1"/>
</dbReference>
<dbReference type="CDD" id="cd00086">
    <property type="entry name" value="homeodomain"/>
    <property type="match status" value="1"/>
</dbReference>
<evidence type="ECO:0000256" key="6">
    <source>
        <dbReference type="PROSITE-ProRule" id="PRU00108"/>
    </source>
</evidence>
<dbReference type="InterPro" id="IPR042247">
    <property type="entry name" value="TLX1/2/3"/>
</dbReference>
<keyword evidence="3 6" id="KW-0238">DNA-binding</keyword>
<organism evidence="9 10">
    <name type="scientific">Porites lobata</name>
    <dbReference type="NCBI Taxonomy" id="104759"/>
    <lineage>
        <taxon>Eukaryota</taxon>
        <taxon>Metazoa</taxon>
        <taxon>Cnidaria</taxon>
        <taxon>Anthozoa</taxon>
        <taxon>Hexacorallia</taxon>
        <taxon>Scleractinia</taxon>
        <taxon>Fungiina</taxon>
        <taxon>Poritidae</taxon>
        <taxon>Porites</taxon>
    </lineage>
</organism>
<dbReference type="InterPro" id="IPR001356">
    <property type="entry name" value="HD"/>
</dbReference>
<dbReference type="SMART" id="SM00389">
    <property type="entry name" value="HOX"/>
    <property type="match status" value="1"/>
</dbReference>
<keyword evidence="2" id="KW-0217">Developmental protein</keyword>
<name>A0ABN8NWF6_9CNID</name>
<evidence type="ECO:0000256" key="1">
    <source>
        <dbReference type="ARBA" id="ARBA00004123"/>
    </source>
</evidence>
<accession>A0ABN8NWF6</accession>
<dbReference type="Gene3D" id="1.10.10.60">
    <property type="entry name" value="Homeodomain-like"/>
    <property type="match status" value="1"/>
</dbReference>
<evidence type="ECO:0000259" key="8">
    <source>
        <dbReference type="PROSITE" id="PS50071"/>
    </source>
</evidence>
<comment type="caution">
    <text evidence="9">The sequence shown here is derived from an EMBL/GenBank/DDBJ whole genome shotgun (WGS) entry which is preliminary data.</text>
</comment>
<evidence type="ECO:0000256" key="4">
    <source>
        <dbReference type="ARBA" id="ARBA00023155"/>
    </source>
</evidence>
<feature type="domain" description="Homeobox" evidence="8">
    <location>
        <begin position="138"/>
        <end position="198"/>
    </location>
</feature>